<feature type="transmembrane region" description="Helical" evidence="6">
    <location>
        <begin position="666"/>
        <end position="685"/>
    </location>
</feature>
<comment type="subcellular location">
    <subcellularLocation>
        <location evidence="1">Membrane</location>
        <topology evidence="1">Multi-pass membrane protein</topology>
    </subcellularLocation>
</comment>
<dbReference type="PANTHER" id="PTHR23507:SF1">
    <property type="entry name" value="FI18259P1-RELATED"/>
    <property type="match status" value="1"/>
</dbReference>
<evidence type="ECO:0000313" key="8">
    <source>
        <dbReference type="Proteomes" id="UP000282613"/>
    </source>
</evidence>
<feature type="transmembrane region" description="Helical" evidence="6">
    <location>
        <begin position="223"/>
        <end position="245"/>
    </location>
</feature>
<feature type="transmembrane region" description="Helical" evidence="6">
    <location>
        <begin position="996"/>
        <end position="1019"/>
    </location>
</feature>
<keyword evidence="8" id="KW-1185">Reference proteome</keyword>
<keyword evidence="3 6" id="KW-1133">Transmembrane helix</keyword>
<dbReference type="Proteomes" id="UP000282613">
    <property type="component" value="Unassembled WGS sequence"/>
</dbReference>
<keyword evidence="4 6" id="KW-0472">Membrane</keyword>
<organism evidence="9">
    <name type="scientific">Taenia asiatica</name>
    <name type="common">Asian tapeworm</name>
    <dbReference type="NCBI Taxonomy" id="60517"/>
    <lineage>
        <taxon>Eukaryota</taxon>
        <taxon>Metazoa</taxon>
        <taxon>Spiralia</taxon>
        <taxon>Lophotrochozoa</taxon>
        <taxon>Platyhelminthes</taxon>
        <taxon>Cestoda</taxon>
        <taxon>Eucestoda</taxon>
        <taxon>Cyclophyllidea</taxon>
        <taxon>Taeniidae</taxon>
        <taxon>Taenia</taxon>
    </lineage>
</organism>
<feature type="transmembrane region" description="Helical" evidence="6">
    <location>
        <begin position="155"/>
        <end position="186"/>
    </location>
</feature>
<dbReference type="Gene3D" id="1.20.1250.20">
    <property type="entry name" value="MFS general substrate transporter like domains"/>
    <property type="match status" value="2"/>
</dbReference>
<evidence type="ECO:0000256" key="4">
    <source>
        <dbReference type="ARBA" id="ARBA00023136"/>
    </source>
</evidence>
<feature type="transmembrane region" description="Helical" evidence="6">
    <location>
        <begin position="198"/>
        <end position="217"/>
    </location>
</feature>
<dbReference type="EMBL" id="UYRS01000163">
    <property type="protein sequence ID" value="VDK22180.1"/>
    <property type="molecule type" value="Genomic_DNA"/>
</dbReference>
<evidence type="ECO:0000313" key="9">
    <source>
        <dbReference type="WBParaSite" id="TASK_0000093001-mRNA-1"/>
    </source>
</evidence>
<protein>
    <submittedName>
        <fullName evidence="9">Proton-coupled folate transporter</fullName>
    </submittedName>
</protein>
<dbReference type="STRING" id="60517.A0A158R6V4"/>
<feature type="transmembrane region" description="Helical" evidence="6">
    <location>
        <begin position="738"/>
        <end position="759"/>
    </location>
</feature>
<evidence type="ECO:0000256" key="2">
    <source>
        <dbReference type="ARBA" id="ARBA00022692"/>
    </source>
</evidence>
<feature type="transmembrane region" description="Helical" evidence="6">
    <location>
        <begin position="95"/>
        <end position="117"/>
    </location>
</feature>
<evidence type="ECO:0000256" key="1">
    <source>
        <dbReference type="ARBA" id="ARBA00004141"/>
    </source>
</evidence>
<name>A0A158R6V4_TAEAS</name>
<feature type="transmembrane region" description="Helical" evidence="6">
    <location>
        <begin position="461"/>
        <end position="480"/>
    </location>
</feature>
<feature type="transmembrane region" description="Helical" evidence="6">
    <location>
        <begin position="636"/>
        <end position="654"/>
    </location>
</feature>
<feature type="transmembrane region" description="Helical" evidence="6">
    <location>
        <begin position="967"/>
        <end position="990"/>
    </location>
</feature>
<dbReference type="Pfam" id="PF07690">
    <property type="entry name" value="MFS_1"/>
    <property type="match status" value="2"/>
</dbReference>
<feature type="region of interest" description="Disordered" evidence="5">
    <location>
        <begin position="1"/>
        <end position="20"/>
    </location>
</feature>
<feature type="transmembrane region" description="Helical" evidence="6">
    <location>
        <begin position="428"/>
        <end position="449"/>
    </location>
</feature>
<keyword evidence="2 6" id="KW-0812">Transmembrane</keyword>
<feature type="transmembrane region" description="Helical" evidence="6">
    <location>
        <begin position="691"/>
        <end position="708"/>
    </location>
</feature>
<sequence length="1030" mass="114183">MDEITPGEISEGTEEKEEGREKVHKRCYRRQCLLPSLIIFCMAIYEIAEALLKTSTRLHILHLSCLYITQDSKFCSHVPNKTVDAEVDGRIQSVAAPYIISYTVLMNGPAIISCLFLGSWSDHHGRKKVMMLSLVGQILACVSFSFSYLPGVGYIPGGTLCLLIGVLIYGVCGKSTVFLIGASSYVADCSTRERRTRLLSRLIGVGFFGNCIGYALVSLFITFQWILLAVSFTAVILFVAILLFIKETVTYDPNKIMSDQVLKAHVPVRNAESVREEESEDHTAKKEPYLKTEDCENAMLVPSERKELSGMCFTVAHIVYFLLRKRNRCDRVHIITLLLCCFVSHMVKVGENDAMLLYVTRERVGWNEKVYGAYLSANYVAMSVQLLVVYPLLERLFNPSDKTCIIFGASVRILTFAATGLTDKTSLLFGYGLLGSFGAFVTCAGRSSLTKLTSEEEVGTMLALTSFLEVLSAIVGASVFTEIFVATRQYFAGTVFFILAALQGDEREECERPVYNASTKPQRNASYKSDEITTETTWYADPEDSCILESSFIWTKKKMLQKIQPNLVIVIFSIYKITETLLQTSTRLQVYHLVCAYVTRTDTRDLNSVCNSYVESDTTRKALDHPIQRQAAPFIIGYRVLLNLPAMFVCLVLGSWSDQNGRKGPMVLPIIGACLACCLFGISLIPGYPSIPFQMAWLLTGALLYGLFGKSNALGMGAHSYITDCSTEGERTTLIGRLLGTNFVGLCIGSLMVTVFYYFSSYGWVLLFVTALNLGILSLLILLVRDSVIANPSESPLGNYGSMCMLEYPKQQKQQMEGNEEKVNKESIHKSKGEVGKKCGCCQTVRTSLKESWDYIAKVRPNGRHIYIRILLGAVLFNQVTKAGEQDSLLLFVVRQSVVEHLFQPSDISLILFGLTMKSVRLMGTALTTNTVLIFVFAVLGSPAGYIISALRSLITKLVDSGEVGTSFAIMSVFETLANLFGSIVFTSVYAATVTVFPGTVFIIDACLHLGMFALMVWLGCRLRKLSTFE</sequence>
<evidence type="ECO:0000256" key="6">
    <source>
        <dbReference type="SAM" id="Phobius"/>
    </source>
</evidence>
<reference evidence="7 8" key="2">
    <citation type="submission" date="2018-11" db="EMBL/GenBank/DDBJ databases">
        <authorList>
            <consortium name="Pathogen Informatics"/>
        </authorList>
    </citation>
    <scope>NUCLEOTIDE SEQUENCE [LARGE SCALE GENOMIC DNA]</scope>
</reference>
<gene>
    <name evidence="7" type="ORF">TASK_LOCUS931</name>
</gene>
<reference evidence="9" key="1">
    <citation type="submission" date="2016-04" db="UniProtKB">
        <authorList>
            <consortium name="WormBaseParasite"/>
        </authorList>
    </citation>
    <scope>IDENTIFICATION</scope>
</reference>
<evidence type="ECO:0000313" key="7">
    <source>
        <dbReference type="EMBL" id="VDK22180.1"/>
    </source>
</evidence>
<feature type="compositionally biased region" description="Acidic residues" evidence="5">
    <location>
        <begin position="1"/>
        <end position="16"/>
    </location>
</feature>
<feature type="transmembrane region" description="Helical" evidence="6">
    <location>
        <begin position="932"/>
        <end position="955"/>
    </location>
</feature>
<dbReference type="GO" id="GO:0016020">
    <property type="term" value="C:membrane"/>
    <property type="evidence" value="ECO:0007669"/>
    <property type="project" value="UniProtKB-SubCell"/>
</dbReference>
<feature type="transmembrane region" description="Helical" evidence="6">
    <location>
        <begin position="765"/>
        <end position="784"/>
    </location>
</feature>
<evidence type="ECO:0000256" key="5">
    <source>
        <dbReference type="SAM" id="MobiDB-lite"/>
    </source>
</evidence>
<dbReference type="SUPFAM" id="SSF103473">
    <property type="entry name" value="MFS general substrate transporter"/>
    <property type="match status" value="2"/>
</dbReference>
<dbReference type="AlphaFoldDB" id="A0A158R6V4"/>
<dbReference type="OrthoDB" id="3026777at2759"/>
<dbReference type="InterPro" id="IPR036259">
    <property type="entry name" value="MFS_trans_sf"/>
</dbReference>
<proteinExistence type="predicted"/>
<feature type="transmembrane region" description="Helical" evidence="6">
    <location>
        <begin position="32"/>
        <end position="52"/>
    </location>
</feature>
<feature type="transmembrane region" description="Helical" evidence="6">
    <location>
        <begin position="370"/>
        <end position="393"/>
    </location>
</feature>
<dbReference type="PANTHER" id="PTHR23507">
    <property type="entry name" value="ZGC:174356"/>
    <property type="match status" value="1"/>
</dbReference>
<dbReference type="WBParaSite" id="TASK_0000093001-mRNA-1">
    <property type="protein sequence ID" value="TASK_0000093001-mRNA-1"/>
    <property type="gene ID" value="TASK_0000093001"/>
</dbReference>
<feature type="transmembrane region" description="Helical" evidence="6">
    <location>
        <begin position="129"/>
        <end position="149"/>
    </location>
</feature>
<dbReference type="InterPro" id="IPR011701">
    <property type="entry name" value="MFS"/>
</dbReference>
<evidence type="ECO:0000256" key="3">
    <source>
        <dbReference type="ARBA" id="ARBA00022989"/>
    </source>
</evidence>
<dbReference type="GO" id="GO:0022857">
    <property type="term" value="F:transmembrane transporter activity"/>
    <property type="evidence" value="ECO:0007669"/>
    <property type="project" value="InterPro"/>
</dbReference>
<accession>A0A158R6V4</accession>